<dbReference type="Gene3D" id="2.60.40.4150">
    <property type="entry name" value="Type VI secretion system, lipoprotein SciN"/>
    <property type="match status" value="1"/>
</dbReference>
<dbReference type="Proteomes" id="UP000609530">
    <property type="component" value="Unassembled WGS sequence"/>
</dbReference>
<dbReference type="Pfam" id="PF12790">
    <property type="entry name" value="T6SS-SciN"/>
    <property type="match status" value="1"/>
</dbReference>
<keyword evidence="1" id="KW-0732">Signal</keyword>
<sequence length="264" mass="28707">MIRSLFTAALCTALIALAGCTAMSRVSQVVLDPSLPIGPPKDHPTAVAFSINASPTLNSNPNSLDPTVEPATALDPSPYAVSLSASDPYVLAEKVGTLFEYLQEQFPATPAVVMADEDGAAPLRSPLEESTPGSYDDSTVVLTMPRATTMASEAVATPIAIKILQLRDDSLLRNSVYELLEQNPAKALRSTYIRDDDYLLRPGQFKFIPFAPIEPDTRFVAVIGDYRNQENATWQQVLRIPPRGHQIILSVLVNDTQILLKEED</sequence>
<proteinExistence type="predicted"/>
<feature type="chain" id="PRO_5046898443" evidence="1">
    <location>
        <begin position="19"/>
        <end position="264"/>
    </location>
</feature>
<accession>A0ABS6QCE6</accession>
<evidence type="ECO:0000313" key="2">
    <source>
        <dbReference type="EMBL" id="MBV4491882.1"/>
    </source>
</evidence>
<keyword evidence="3" id="KW-1185">Reference proteome</keyword>
<dbReference type="PANTHER" id="PTHR37625:SF5">
    <property type="entry name" value="LIPOPROTEIN"/>
    <property type="match status" value="1"/>
</dbReference>
<comment type="caution">
    <text evidence="2">The sequence shown here is derived from an EMBL/GenBank/DDBJ whole genome shotgun (WGS) entry which is preliminary data.</text>
</comment>
<evidence type="ECO:0000256" key="1">
    <source>
        <dbReference type="SAM" id="SignalP"/>
    </source>
</evidence>
<name>A0ABS6QCE6_9PSED</name>
<dbReference type="PROSITE" id="PS51257">
    <property type="entry name" value="PROKAR_LIPOPROTEIN"/>
    <property type="match status" value="1"/>
</dbReference>
<gene>
    <name evidence="2" type="primary">tssJ</name>
    <name evidence="2" type="ORF">HU760_014890</name>
</gene>
<protein>
    <submittedName>
        <fullName evidence="2">Type VI secretion system lipoprotein TssJ</fullName>
    </submittedName>
</protein>
<dbReference type="InterPro" id="IPR017734">
    <property type="entry name" value="T6SS_SciN"/>
</dbReference>
<keyword evidence="2" id="KW-0449">Lipoprotein</keyword>
<organism evidence="2 3">
    <name type="scientific">Pseudomonas oryzicola</name>
    <dbReference type="NCBI Taxonomy" id="485876"/>
    <lineage>
        <taxon>Bacteria</taxon>
        <taxon>Pseudomonadati</taxon>
        <taxon>Pseudomonadota</taxon>
        <taxon>Gammaproteobacteria</taxon>
        <taxon>Pseudomonadales</taxon>
        <taxon>Pseudomonadaceae</taxon>
        <taxon>Pseudomonas</taxon>
    </lineage>
</organism>
<dbReference type="InterPro" id="IPR038706">
    <property type="entry name" value="Type_VI_SciN-like_sf"/>
</dbReference>
<dbReference type="NCBIfam" id="TIGR03352">
    <property type="entry name" value="VI_chp_3"/>
    <property type="match status" value="1"/>
</dbReference>
<dbReference type="RefSeq" id="WP_186679823.1">
    <property type="nucleotide sequence ID" value="NZ_JABWRZ020000001.1"/>
</dbReference>
<evidence type="ECO:0000313" key="3">
    <source>
        <dbReference type="Proteomes" id="UP000609530"/>
    </source>
</evidence>
<reference evidence="2 3" key="1">
    <citation type="journal article" date="2020" name="Microorganisms">
        <title>Reliable Identification of Environmental Pseudomonas Isolates Using the rpoD Gene.</title>
        <authorList>
            <consortium name="The Broad Institute Genome Sequencing Platform"/>
            <person name="Girard L."/>
            <person name="Lood C."/>
            <person name="Rokni-Zadeh H."/>
            <person name="van Noort V."/>
            <person name="Lavigne R."/>
            <person name="De Mot R."/>
        </authorList>
    </citation>
    <scope>NUCLEOTIDE SEQUENCE [LARGE SCALE GENOMIC DNA]</scope>
    <source>
        <strain evidence="2 3">RD9SR1</strain>
    </source>
</reference>
<feature type="signal peptide" evidence="1">
    <location>
        <begin position="1"/>
        <end position="18"/>
    </location>
</feature>
<dbReference type="PANTHER" id="PTHR37625">
    <property type="entry name" value="OUTER MEMBRANE LIPOPROTEIN-RELATED"/>
    <property type="match status" value="1"/>
</dbReference>
<dbReference type="EMBL" id="JABWRZ020000001">
    <property type="protein sequence ID" value="MBV4491882.1"/>
    <property type="molecule type" value="Genomic_DNA"/>
</dbReference>